<feature type="domain" description="Type II secretion system protein GspF" evidence="9">
    <location>
        <begin position="268"/>
        <end position="390"/>
    </location>
</feature>
<keyword evidence="4" id="KW-0997">Cell inner membrane</keyword>
<keyword evidence="3" id="KW-1003">Cell membrane</keyword>
<evidence type="ECO:0000256" key="4">
    <source>
        <dbReference type="ARBA" id="ARBA00022519"/>
    </source>
</evidence>
<evidence type="ECO:0000256" key="2">
    <source>
        <dbReference type="ARBA" id="ARBA00005745"/>
    </source>
</evidence>
<dbReference type="Pfam" id="PF00482">
    <property type="entry name" value="T2SSF"/>
    <property type="match status" value="2"/>
</dbReference>
<dbReference type="Gene3D" id="1.20.81.30">
    <property type="entry name" value="Type II secretion system (T2SS), domain F"/>
    <property type="match status" value="2"/>
</dbReference>
<keyword evidence="6 8" id="KW-1133">Transmembrane helix</keyword>
<dbReference type="Proteomes" id="UP000030428">
    <property type="component" value="Unassembled WGS sequence"/>
</dbReference>
<evidence type="ECO:0000313" key="10">
    <source>
        <dbReference type="EMBL" id="TGO03182.1"/>
    </source>
</evidence>
<dbReference type="InterPro" id="IPR011850">
    <property type="entry name" value="T2SS_GspF"/>
</dbReference>
<dbReference type="AlphaFoldDB" id="A0A4E0R342"/>
<feature type="domain" description="Type II secretion system protein GspF" evidence="9">
    <location>
        <begin position="66"/>
        <end position="188"/>
    </location>
</feature>
<dbReference type="InterPro" id="IPR042094">
    <property type="entry name" value="T2SS_GspF_sf"/>
</dbReference>
<dbReference type="InterPro" id="IPR018076">
    <property type="entry name" value="T2SS_GspF_dom"/>
</dbReference>
<feature type="transmembrane region" description="Helical" evidence="8">
    <location>
        <begin position="371"/>
        <end position="392"/>
    </location>
</feature>
<comment type="caution">
    <text evidence="10">The sequence shown here is derived from an EMBL/GenBank/DDBJ whole genome shotgun (WGS) entry which is preliminary data.</text>
</comment>
<evidence type="ECO:0000256" key="7">
    <source>
        <dbReference type="ARBA" id="ARBA00023136"/>
    </source>
</evidence>
<feature type="transmembrane region" description="Helical" evidence="8">
    <location>
        <begin position="162"/>
        <end position="187"/>
    </location>
</feature>
<gene>
    <name evidence="10" type="ORF">PN36_11615</name>
</gene>
<evidence type="ECO:0000256" key="5">
    <source>
        <dbReference type="ARBA" id="ARBA00022692"/>
    </source>
</evidence>
<dbReference type="PRINTS" id="PR00812">
    <property type="entry name" value="BCTERIALGSPF"/>
</dbReference>
<comment type="similarity">
    <text evidence="2">Belongs to the GSP F family.</text>
</comment>
<dbReference type="GO" id="GO:0005886">
    <property type="term" value="C:plasma membrane"/>
    <property type="evidence" value="ECO:0007669"/>
    <property type="project" value="UniProtKB-SubCell"/>
</dbReference>
<organism evidence="10 11">
    <name type="scientific">Candidatus Thiomargarita nelsonii</name>
    <dbReference type="NCBI Taxonomy" id="1003181"/>
    <lineage>
        <taxon>Bacteria</taxon>
        <taxon>Pseudomonadati</taxon>
        <taxon>Pseudomonadota</taxon>
        <taxon>Gammaproteobacteria</taxon>
        <taxon>Thiotrichales</taxon>
        <taxon>Thiotrichaceae</taxon>
        <taxon>Thiomargarita</taxon>
    </lineage>
</organism>
<dbReference type="NCBIfam" id="TIGR02120">
    <property type="entry name" value="GspF"/>
    <property type="match status" value="1"/>
</dbReference>
<evidence type="ECO:0000313" key="11">
    <source>
        <dbReference type="Proteomes" id="UP000030428"/>
    </source>
</evidence>
<reference evidence="10 11" key="1">
    <citation type="journal article" date="2016" name="Front. Microbiol.">
        <title>Single-Cell (Meta-)Genomics of a Dimorphic Candidatus Thiomargarita nelsonii Reveals Genomic Plasticity.</title>
        <authorList>
            <person name="Flood B.E."/>
            <person name="Fliss P."/>
            <person name="Jones D.S."/>
            <person name="Dick G.J."/>
            <person name="Jain S."/>
            <person name="Kaster A.K."/>
            <person name="Winkel M."/>
            <person name="Mussmann M."/>
            <person name="Bailey J."/>
        </authorList>
    </citation>
    <scope>NUCLEOTIDE SEQUENCE [LARGE SCALE GENOMIC DNA]</scope>
    <source>
        <strain evidence="10">Hydrate Ridge</strain>
    </source>
</reference>
<accession>A0A4E0R342</accession>
<evidence type="ECO:0000256" key="3">
    <source>
        <dbReference type="ARBA" id="ARBA00022475"/>
    </source>
</evidence>
<dbReference type="PANTHER" id="PTHR30012:SF0">
    <property type="entry name" value="TYPE II SECRETION SYSTEM PROTEIN F-RELATED"/>
    <property type="match status" value="1"/>
</dbReference>
<comment type="subcellular location">
    <subcellularLocation>
        <location evidence="1">Cell inner membrane</location>
        <topology evidence="1">Multi-pass membrane protein</topology>
    </subcellularLocation>
</comment>
<dbReference type="GO" id="GO:0015627">
    <property type="term" value="C:type II protein secretion system complex"/>
    <property type="evidence" value="ECO:0007669"/>
    <property type="project" value="InterPro"/>
</dbReference>
<evidence type="ECO:0000259" key="9">
    <source>
        <dbReference type="Pfam" id="PF00482"/>
    </source>
</evidence>
<evidence type="ECO:0000256" key="8">
    <source>
        <dbReference type="SAM" id="Phobius"/>
    </source>
</evidence>
<name>A0A4E0R342_9GAMM</name>
<evidence type="ECO:0000256" key="1">
    <source>
        <dbReference type="ARBA" id="ARBA00004429"/>
    </source>
</evidence>
<sequence>MSAFEYAALEQTGRTRKGVLEGDTPRQVRQQLREQGLTPLSIEEINRPNTQPRRISISATDLALLTRQLATLVRSGLALEEALRAISEQSEKARLKSLLLAVRSRVLEGHSLADGLSDFPSVFPSVYRATVSAGEQSGHLDLVLERLADYTENRQYIRQKTLLALFYPALLTGVAILVVLGLLTYVVPQVVQVFNHINQELPWLTRTLIGISQFLQDWGGWLLLLLIIVVMGIAYLLRFDKPLAIFHHILLYTPLVSRLERGANVARFTRTLSILTESGVPMLDALHITAQVVSNRQIRQAVEAANQKVREGSSLHAALGESGLFPPMTLHLIASGEAGGKLETMLERAAIMQERELETLIGVLLGLFEPLLILLMGGIVLTIVLAILMPIFELNQLIS</sequence>
<evidence type="ECO:0000256" key="6">
    <source>
        <dbReference type="ARBA" id="ARBA00022989"/>
    </source>
</evidence>
<keyword evidence="5 8" id="KW-0812">Transmembrane</keyword>
<keyword evidence="7 8" id="KW-0472">Membrane</keyword>
<feature type="transmembrane region" description="Helical" evidence="8">
    <location>
        <begin position="218"/>
        <end position="237"/>
    </location>
</feature>
<dbReference type="InterPro" id="IPR003004">
    <property type="entry name" value="GspF/PilC"/>
</dbReference>
<dbReference type="EMBL" id="JSZA02000035">
    <property type="protein sequence ID" value="TGO03182.1"/>
    <property type="molecule type" value="Genomic_DNA"/>
</dbReference>
<dbReference type="PANTHER" id="PTHR30012">
    <property type="entry name" value="GENERAL SECRETION PATHWAY PROTEIN"/>
    <property type="match status" value="1"/>
</dbReference>
<keyword evidence="11" id="KW-1185">Reference proteome</keyword>
<protein>
    <submittedName>
        <fullName evidence="10">General secretion pathway protein GspF</fullName>
    </submittedName>
</protein>
<dbReference type="FunFam" id="1.20.81.30:FF:000001">
    <property type="entry name" value="Type II secretion system protein F"/>
    <property type="match status" value="2"/>
</dbReference>
<proteinExistence type="inferred from homology"/>
<dbReference type="GO" id="GO:0015628">
    <property type="term" value="P:protein secretion by the type II secretion system"/>
    <property type="evidence" value="ECO:0007669"/>
    <property type="project" value="InterPro"/>
</dbReference>